<dbReference type="RefSeq" id="WP_174410511.1">
    <property type="nucleotide sequence ID" value="NZ_BLVP01000010.1"/>
</dbReference>
<sequence length="166" mass="18108">MRITSTAFAHGDTLPLRHAADGENLSPPLAWEDVPPQAKYLTLICDSALLTDRQTKQAEQAEQMTETDTQDHWLLYNLPATMTGLEEGVAREFDPFPGAGHGLNSCGNASYDGPKPTGKARMCQFTLHALDARVSIKPGATKGQVQRAMEGHILATARLMVRILPR</sequence>
<dbReference type="AlphaFoldDB" id="A0A7J0BXJ7"/>
<dbReference type="Pfam" id="PF01161">
    <property type="entry name" value="PBP"/>
    <property type="match status" value="1"/>
</dbReference>
<proteinExistence type="predicted"/>
<dbReference type="Gene3D" id="3.90.280.10">
    <property type="entry name" value="PEBP-like"/>
    <property type="match status" value="1"/>
</dbReference>
<dbReference type="Proteomes" id="UP000503820">
    <property type="component" value="Unassembled WGS sequence"/>
</dbReference>
<gene>
    <name evidence="1" type="ORF">DSM19430T_25750</name>
</gene>
<evidence type="ECO:0000313" key="1">
    <source>
        <dbReference type="EMBL" id="GFM37891.1"/>
    </source>
</evidence>
<dbReference type="PANTHER" id="PTHR30289">
    <property type="entry name" value="UNCHARACTERIZED PROTEIN YBCL-RELATED"/>
    <property type="match status" value="1"/>
</dbReference>
<accession>A0A7J0BXJ7</accession>
<reference evidence="1 2" key="1">
    <citation type="submission" date="2020-05" db="EMBL/GenBank/DDBJ databases">
        <title>Draft genome sequence of Desulfovibrio psychrotolerans JS1T.</title>
        <authorList>
            <person name="Ueno A."/>
            <person name="Tamazawa S."/>
            <person name="Tamamura S."/>
            <person name="Murakami T."/>
            <person name="Kiyama T."/>
            <person name="Inomata H."/>
            <person name="Amano Y."/>
            <person name="Miyakawa K."/>
            <person name="Tamaki H."/>
            <person name="Naganuma T."/>
            <person name="Kaneko K."/>
        </authorList>
    </citation>
    <scope>NUCLEOTIDE SEQUENCE [LARGE SCALE GENOMIC DNA]</scope>
    <source>
        <strain evidence="1 2">JS1</strain>
    </source>
</reference>
<name>A0A7J0BXJ7_9BACT</name>
<evidence type="ECO:0000313" key="2">
    <source>
        <dbReference type="Proteomes" id="UP000503820"/>
    </source>
</evidence>
<dbReference type="SUPFAM" id="SSF49777">
    <property type="entry name" value="PEBP-like"/>
    <property type="match status" value="1"/>
</dbReference>
<organism evidence="1 2">
    <name type="scientific">Desulfovibrio psychrotolerans</name>
    <dbReference type="NCBI Taxonomy" id="415242"/>
    <lineage>
        <taxon>Bacteria</taxon>
        <taxon>Pseudomonadati</taxon>
        <taxon>Thermodesulfobacteriota</taxon>
        <taxon>Desulfovibrionia</taxon>
        <taxon>Desulfovibrionales</taxon>
        <taxon>Desulfovibrionaceae</taxon>
        <taxon>Desulfovibrio</taxon>
    </lineage>
</organism>
<dbReference type="InterPro" id="IPR036610">
    <property type="entry name" value="PEBP-like_sf"/>
</dbReference>
<dbReference type="PANTHER" id="PTHR30289:SF1">
    <property type="entry name" value="PEBP (PHOSPHATIDYLETHANOLAMINE-BINDING PROTEIN) FAMILY PROTEIN"/>
    <property type="match status" value="1"/>
</dbReference>
<evidence type="ECO:0008006" key="3">
    <source>
        <dbReference type="Google" id="ProtNLM"/>
    </source>
</evidence>
<dbReference type="NCBIfam" id="TIGR00481">
    <property type="entry name" value="YbhB/YbcL family Raf kinase inhibitor-like protein"/>
    <property type="match status" value="1"/>
</dbReference>
<keyword evidence="2" id="KW-1185">Reference proteome</keyword>
<dbReference type="InterPro" id="IPR008914">
    <property type="entry name" value="PEBP"/>
</dbReference>
<dbReference type="EMBL" id="BLVP01000010">
    <property type="protein sequence ID" value="GFM37891.1"/>
    <property type="molecule type" value="Genomic_DNA"/>
</dbReference>
<dbReference type="InterPro" id="IPR005247">
    <property type="entry name" value="YbhB_YbcL/LppC-like"/>
</dbReference>
<comment type="caution">
    <text evidence="1">The sequence shown here is derived from an EMBL/GenBank/DDBJ whole genome shotgun (WGS) entry which is preliminary data.</text>
</comment>
<dbReference type="CDD" id="cd00865">
    <property type="entry name" value="PEBP_bact_arch"/>
    <property type="match status" value="1"/>
</dbReference>
<protein>
    <recommendedName>
        <fullName evidence="3">Phosphatidylethanolamine-binding protein</fullName>
    </recommendedName>
</protein>